<dbReference type="Proteomes" id="UP000185161">
    <property type="component" value="Chromosome"/>
</dbReference>
<keyword evidence="6" id="KW-1185">Reference proteome</keyword>
<feature type="region of interest" description="Disordered" evidence="1">
    <location>
        <begin position="443"/>
        <end position="463"/>
    </location>
</feature>
<dbReference type="OrthoDB" id="9770043at2"/>
<dbReference type="InterPro" id="IPR011041">
    <property type="entry name" value="Quinoprot_gluc/sorb_DH_b-prop"/>
</dbReference>
<reference evidence="5 7" key="3">
    <citation type="submission" date="2018-07" db="EMBL/GenBank/DDBJ databases">
        <title>Genomic and Epidemiologic Investigation of an Indolent Hospital Outbreak.</title>
        <authorList>
            <person name="Johnson R.C."/>
            <person name="Deming C."/>
            <person name="Conlan S."/>
            <person name="Zellmer C.J."/>
            <person name="Michelin A.V."/>
            <person name="Lee-Lin S."/>
            <person name="Thomas P.J."/>
            <person name="Park M."/>
            <person name="Weingarten R.A."/>
            <person name="Less J."/>
            <person name="Dekker J.P."/>
            <person name="Frank K.M."/>
            <person name="Musser K.A."/>
            <person name="Mcquiston J.R."/>
            <person name="Henderson D.K."/>
            <person name="Lau A.F."/>
            <person name="Palmore T.N."/>
            <person name="Segre J.A."/>
        </authorList>
    </citation>
    <scope>NUCLEOTIDE SEQUENCE [LARGE SCALE GENOMIC DNA]</scope>
    <source>
        <strain evidence="5 7">SK-NIH.Env10_0317</strain>
    </source>
</reference>
<sequence length="463" mass="49489">MTRLRKFLLFIGIVAVGCGGLYWWFSRPDVARFDANAVTGQRPQLSDPRNQTIPTVKIADAVGWPQGAKPSAAAGLSVNAFATGLDHPRWLYRLPNGDVLVAESNSPPRPNNGVTNKVMRWLMGRAGAGVPSANRITLLRDADGDGVAEVRSTLLSAGNGLESPFGMALVGETLYVGNHNALIRFPFKVGETKITSKGEKVVDLPGGGHWTRSVVASEDGNTIYVGVGSKTNIADEGIEIEKNRAAILAVDPRTKRATVFASGLRNPVGMAFNPDTKRLWTVVNERDMMGSDMPPDYLTQVDFGSFYGWPWNYWGGYEDKRVRPGRPDLREYTARPDFALGAHTAPLGLTFAQDLQLGPNYVSGAFIGLHGSWNRVPASGYKVVYVPFGARGMPAPGTKPVDILTGFLDADGKAMGRPVGVTADRTGALLVADDVGNVIWRVSAPGAGPKPAPSPSARPAGAR</sequence>
<protein>
    <submittedName>
        <fullName evidence="4 5">Sorbosone dehydrogenase</fullName>
    </submittedName>
</protein>
<dbReference type="SUPFAM" id="SSF50952">
    <property type="entry name" value="Soluble quinoprotein glucose dehydrogenase"/>
    <property type="match status" value="1"/>
</dbReference>
<keyword evidence="2" id="KW-0812">Transmembrane</keyword>
<evidence type="ECO:0000256" key="1">
    <source>
        <dbReference type="SAM" id="MobiDB-lite"/>
    </source>
</evidence>
<name>A0A1L6J8G5_9SPHN</name>
<reference evidence="6" key="2">
    <citation type="submission" date="2016-12" db="EMBL/GenBank/DDBJ databases">
        <title>Whole genome sequencing of Sphingomonas sp. ABOJV.</title>
        <authorList>
            <person name="Conlan S."/>
            <person name="Thomas P.J."/>
            <person name="Mullikin J."/>
            <person name="Palmore T.N."/>
            <person name="Frank K.M."/>
            <person name="Segre J.A."/>
        </authorList>
    </citation>
    <scope>NUCLEOTIDE SEQUENCE [LARGE SCALE GENOMIC DNA]</scope>
    <source>
        <strain evidence="6">ABOJV</strain>
    </source>
</reference>
<dbReference type="KEGG" id="skr:BRX40_07060"/>
<accession>A0A1L6J8G5</accession>
<dbReference type="InterPro" id="IPR054539">
    <property type="entry name" value="Beta-prop_PDH"/>
</dbReference>
<organism evidence="4 6">
    <name type="scientific">Sphingomonas koreensis</name>
    <dbReference type="NCBI Taxonomy" id="93064"/>
    <lineage>
        <taxon>Bacteria</taxon>
        <taxon>Pseudomonadati</taxon>
        <taxon>Pseudomonadota</taxon>
        <taxon>Alphaproteobacteria</taxon>
        <taxon>Sphingomonadales</taxon>
        <taxon>Sphingomonadaceae</taxon>
        <taxon>Sphingomonas</taxon>
    </lineage>
</organism>
<dbReference type="PANTHER" id="PTHR33546:SF1">
    <property type="entry name" value="LARGE, MULTIFUNCTIONAL SECRETED PROTEIN"/>
    <property type="match status" value="1"/>
</dbReference>
<dbReference type="EMBL" id="CP018820">
    <property type="protein sequence ID" value="APR52223.1"/>
    <property type="molecule type" value="Genomic_DNA"/>
</dbReference>
<dbReference type="PANTHER" id="PTHR33546">
    <property type="entry name" value="LARGE, MULTIFUNCTIONAL SECRETED PROTEIN-RELATED"/>
    <property type="match status" value="1"/>
</dbReference>
<dbReference type="STRING" id="93064.BRX40_07060"/>
<dbReference type="Proteomes" id="UP000286681">
    <property type="component" value="Unassembled WGS sequence"/>
</dbReference>
<reference evidence="4" key="1">
    <citation type="submission" date="2016-12" db="EMBL/GenBank/DDBJ databases">
        <title>Whole genome sequencing of Sphingomonas koreensis.</title>
        <authorList>
            <person name="Conlan S."/>
            <person name="Thomas P.J."/>
            <person name="Mullikin J."/>
            <person name="Palmore T.N."/>
            <person name="Frank K.M."/>
            <person name="Segre J.A."/>
        </authorList>
    </citation>
    <scope>NUCLEOTIDE SEQUENCE</scope>
    <source>
        <strain evidence="4">ABOJV</strain>
    </source>
</reference>
<proteinExistence type="predicted"/>
<keyword evidence="2" id="KW-0472">Membrane</keyword>
<gene>
    <name evidence="4" type="ORF">BRX40_07060</name>
    <name evidence="5" type="ORF">CA257_22145</name>
</gene>
<feature type="domain" description="Pyrroloquinoline quinone-dependent pyranose dehydrogenase beta-propeller" evidence="3">
    <location>
        <begin position="333"/>
        <end position="441"/>
    </location>
</feature>
<dbReference type="InterPro" id="IPR011042">
    <property type="entry name" value="6-blade_b-propeller_TolB-like"/>
</dbReference>
<feature type="transmembrane region" description="Helical" evidence="2">
    <location>
        <begin position="7"/>
        <end position="25"/>
    </location>
</feature>
<evidence type="ECO:0000259" key="3">
    <source>
        <dbReference type="Pfam" id="PF22807"/>
    </source>
</evidence>
<evidence type="ECO:0000313" key="4">
    <source>
        <dbReference type="EMBL" id="APR52223.1"/>
    </source>
</evidence>
<dbReference type="EMBL" id="QQWO01000030">
    <property type="protein sequence ID" value="RSU98240.1"/>
    <property type="molecule type" value="Genomic_DNA"/>
</dbReference>
<feature type="domain" description="Pyrroloquinoline quinone-dependent pyranose dehydrogenase beta-propeller" evidence="3">
    <location>
        <begin position="140"/>
        <end position="289"/>
    </location>
</feature>
<evidence type="ECO:0000256" key="2">
    <source>
        <dbReference type="SAM" id="Phobius"/>
    </source>
</evidence>
<dbReference type="RefSeq" id="WP_075151125.1">
    <property type="nucleotide sequence ID" value="NZ_QLJD01000024.1"/>
</dbReference>
<dbReference type="PROSITE" id="PS51257">
    <property type="entry name" value="PROKAR_LIPOPROTEIN"/>
    <property type="match status" value="1"/>
</dbReference>
<evidence type="ECO:0000313" key="7">
    <source>
        <dbReference type="Proteomes" id="UP000286681"/>
    </source>
</evidence>
<dbReference type="AlphaFoldDB" id="A0A1L6J8G5"/>
<dbReference type="Pfam" id="PF22807">
    <property type="entry name" value="TrAA12"/>
    <property type="match status" value="2"/>
</dbReference>
<keyword evidence="2" id="KW-1133">Transmembrane helix</keyword>
<evidence type="ECO:0000313" key="6">
    <source>
        <dbReference type="Proteomes" id="UP000185161"/>
    </source>
</evidence>
<dbReference type="Gene3D" id="2.120.10.30">
    <property type="entry name" value="TolB, C-terminal domain"/>
    <property type="match status" value="1"/>
</dbReference>
<evidence type="ECO:0000313" key="5">
    <source>
        <dbReference type="EMBL" id="RSU98240.1"/>
    </source>
</evidence>